<accession>L9ZE55</accession>
<proteinExistence type="predicted"/>
<keyword evidence="2" id="KW-1185">Reference proteome</keyword>
<evidence type="ECO:0000313" key="2">
    <source>
        <dbReference type="Proteomes" id="UP000011592"/>
    </source>
</evidence>
<dbReference type="EMBL" id="AOIJ01000031">
    <property type="protein sequence ID" value="ELY83443.1"/>
    <property type="molecule type" value="Genomic_DNA"/>
</dbReference>
<comment type="caution">
    <text evidence="1">The sequence shown here is derived from an EMBL/GenBank/DDBJ whole genome shotgun (WGS) entry which is preliminary data.</text>
</comment>
<sequence length="87" mass="10273">MIDTHSFDNFGRNNLEPVDTRHFASQKLVTAYMTRMIWIANAITFTKIQSIDIDWFTADFNQFLVEIGKERIDLIETRDSFVFAFVF</sequence>
<organism evidence="1 2">
    <name type="scientific">Natrinema gari JCM 14663</name>
    <dbReference type="NCBI Taxonomy" id="1230459"/>
    <lineage>
        <taxon>Archaea</taxon>
        <taxon>Methanobacteriati</taxon>
        <taxon>Methanobacteriota</taxon>
        <taxon>Stenosarchaea group</taxon>
        <taxon>Halobacteria</taxon>
        <taxon>Halobacteriales</taxon>
        <taxon>Natrialbaceae</taxon>
        <taxon>Natrinema</taxon>
    </lineage>
</organism>
<dbReference type="Proteomes" id="UP000011592">
    <property type="component" value="Unassembled WGS sequence"/>
</dbReference>
<protein>
    <submittedName>
        <fullName evidence="1">Uncharacterized protein</fullName>
    </submittedName>
</protein>
<gene>
    <name evidence="1" type="ORF">C486_02238</name>
</gene>
<dbReference type="AlphaFoldDB" id="L9ZE55"/>
<reference evidence="1 2" key="1">
    <citation type="journal article" date="2014" name="PLoS Genet.">
        <title>Phylogenetically driven sequencing of extremely halophilic archaea reveals strategies for static and dynamic osmo-response.</title>
        <authorList>
            <person name="Becker E.A."/>
            <person name="Seitzer P.M."/>
            <person name="Tritt A."/>
            <person name="Larsen D."/>
            <person name="Krusor M."/>
            <person name="Yao A.I."/>
            <person name="Wu D."/>
            <person name="Madern D."/>
            <person name="Eisen J.A."/>
            <person name="Darling A.E."/>
            <person name="Facciotti M.T."/>
        </authorList>
    </citation>
    <scope>NUCLEOTIDE SEQUENCE [LARGE SCALE GENOMIC DNA]</scope>
    <source>
        <strain evidence="1 2">JCM 14663</strain>
    </source>
</reference>
<name>L9ZE55_9EURY</name>
<evidence type="ECO:0000313" key="1">
    <source>
        <dbReference type="EMBL" id="ELY83443.1"/>
    </source>
</evidence>